<dbReference type="InterPro" id="IPR027417">
    <property type="entry name" value="P-loop_NTPase"/>
</dbReference>
<dbReference type="PROSITE" id="PS50294">
    <property type="entry name" value="WD_REPEATS_REGION"/>
    <property type="match status" value="4"/>
</dbReference>
<dbReference type="PROSITE" id="PS50082">
    <property type="entry name" value="WD_REPEATS_2"/>
    <property type="match status" value="6"/>
</dbReference>
<dbReference type="Gene3D" id="3.40.50.300">
    <property type="entry name" value="P-loop containing nucleotide triphosphate hydrolases"/>
    <property type="match status" value="1"/>
</dbReference>
<comment type="caution">
    <text evidence="6">The sequence shown here is derived from an EMBL/GenBank/DDBJ whole genome shotgun (WGS) entry which is preliminary data.</text>
</comment>
<proteinExistence type="predicted"/>
<dbReference type="InterPro" id="IPR015943">
    <property type="entry name" value="WD40/YVTN_repeat-like_dom_sf"/>
</dbReference>
<feature type="region of interest" description="Disordered" evidence="4">
    <location>
        <begin position="80"/>
        <end position="107"/>
    </location>
</feature>
<dbReference type="InterPro" id="IPR022214">
    <property type="entry name" value="MZT1"/>
</dbReference>
<dbReference type="InterPro" id="IPR056884">
    <property type="entry name" value="NPHP3-like_N"/>
</dbReference>
<sequence>MSSSRESARVANAHQTLETLYDISQLLNTGLDRETLATCVSMIESGVNPEALAVSTTLGSHLKMRFRRKFKQTRDSMRNLISGEGTSRPDINTNAGPRSSPSPLLQKSPDISRVKWKSLREIAGVLRLAGDALGPLKQVVEIFTECVDMYDMAGAGHAEYDVLRVRLETLFEDLKGHLGENGSQTMTLSMENLCKSIQDELEYIRHKRDRSPGERYTMANDEADAILACYRRIEGHLQRLSLNANLSIWKIAQEQAADSRSDRMASLVDRLPSSLSAWYKSAEAATLKRRGCTPDTRVDVLASIIGWTRNHDKGTVYWLNGMAGTGKTTVAYSVCAELDAAHMLGASFFCSRLREECRNVNKIIPSIAYQLARFSRPFLSAISAVLEKEPDVHGSLPQIQFDALIAKPSLAVEHTLPEGLVVVIDALDECEDKESTGQMLGVLLGHSATLPIKFIVSSRPEPQIRDHMSDNRTMSRLVLHELDRGEVQMDIEKYLRAELLPMSPSEAQIRALVERAGILFIYAATAVRYIGYDNFHRNPSARLRSILNGPQNQKTTESKEIDRLYMTVLEEAFKDQGLEEADRLEMQQVLYTVICAREPLTVNGLSGLLQFDDVNQVRAALRPMWSVLHVGETDGLVTTLHASIPDFLFDPTRSQAYYCDSDAQNRQLAEHCFERIARARPRFNICGLESSYLPDESVSDIEERVARAISLELFYACRFWADHIQVGKCALNLVEQIQGFLSTHFLLWMEVLNLKKHMKAGVNCLKLTIEWCNNFENKKDLVDLAHDAHQFASTFALNGVSKSTPHIYVSMLAFWPSFRPISKHYANLTQGPIALEGTALEHRQHAHLATWRYPKSVGAIALSPDGLCIALAIGHDVLVVDSSSGKVILGPLRVDNHTAKVQSVVFSPDGTCIISGSINGSIPTILGWDTRTGDEVLGPHHCTGSTSIMTGTRISSNCAWAATWGREPFINLWDIKSGQRATHMIARRSIRSVAFSHTGTRIVSGSTEALQLWNYHTGDLISEFQPTHGDVYVRSVAFSPDDTRIISGYRDGILRVWNVQNRETSLFSINAHTSEILSIEYSADGRYILSGSSDRSAQVWDAQTGELVLGPLEGHIGTVNSAVFSSDSTRIISTCEGGLVCTCDIRPQDLMPGLTSGRFDRICSAKFSANGTRFVSGSDDGTIRIWDVDVGRVIHGPFKVHTSRIDTVDFLNDRAASGSAAGAICVYDISSNDLVFGPLNLYSENGIRAIGYSPDGRLIATGPRYGFPQVDIWDAQTAKRMLDPLRGLGGTLLSFQFSPDSTRICGSSMGNTSPIVVWDVKSGNVVFVSPEGHVKSVAYSPSGALIVSGSEDNSLVVRDANTGRKVLGPLYGHSGPIEFISFSHDNTRIVSSSADRRIKIWNAQSGRWYLRCHRVTREISKR</sequence>
<dbReference type="GO" id="GO:0000931">
    <property type="term" value="C:gamma-tubulin ring complex"/>
    <property type="evidence" value="ECO:0007669"/>
    <property type="project" value="InterPro"/>
</dbReference>
<reference evidence="6" key="1">
    <citation type="submission" date="2021-01" db="EMBL/GenBank/DDBJ databases">
        <authorList>
            <person name="Kaushik A."/>
        </authorList>
    </citation>
    <scope>NUCLEOTIDE SEQUENCE</scope>
    <source>
        <strain evidence="6">AG2-2IIIB</strain>
    </source>
</reference>
<dbReference type="SUPFAM" id="SSF50998">
    <property type="entry name" value="Quinoprotein alcohol dehydrogenase-like"/>
    <property type="match status" value="1"/>
</dbReference>
<dbReference type="PANTHER" id="PTHR22847:SF637">
    <property type="entry name" value="WD REPEAT DOMAIN 5B"/>
    <property type="match status" value="1"/>
</dbReference>
<feature type="repeat" description="WD" evidence="3">
    <location>
        <begin position="894"/>
        <end position="922"/>
    </location>
</feature>
<evidence type="ECO:0000256" key="3">
    <source>
        <dbReference type="PROSITE-ProRule" id="PRU00221"/>
    </source>
</evidence>
<evidence type="ECO:0000256" key="1">
    <source>
        <dbReference type="ARBA" id="ARBA00022574"/>
    </source>
</evidence>
<dbReference type="Gene3D" id="2.130.10.10">
    <property type="entry name" value="YVTN repeat-like/Quinoprotein amine dehydrogenase"/>
    <property type="match status" value="3"/>
</dbReference>
<gene>
    <name evidence="6" type="ORF">RDB_LOCUS17063</name>
</gene>
<dbReference type="EMBL" id="CAJMWT010000976">
    <property type="protein sequence ID" value="CAE6368840.1"/>
    <property type="molecule type" value="Genomic_DNA"/>
</dbReference>
<accession>A0A8H3A090</accession>
<feature type="domain" description="Nephrocystin 3-like N-terminal" evidence="5">
    <location>
        <begin position="306"/>
        <end position="459"/>
    </location>
</feature>
<feature type="repeat" description="WD" evidence="3">
    <location>
        <begin position="1069"/>
        <end position="1110"/>
    </location>
</feature>
<protein>
    <recommendedName>
        <fullName evidence="5">Nephrocystin 3-like N-terminal domain-containing protein</fullName>
    </recommendedName>
</protein>
<evidence type="ECO:0000313" key="6">
    <source>
        <dbReference type="EMBL" id="CAE6368840.1"/>
    </source>
</evidence>
<dbReference type="SMART" id="SM00320">
    <property type="entry name" value="WD40"/>
    <property type="match status" value="12"/>
</dbReference>
<dbReference type="Proteomes" id="UP000663843">
    <property type="component" value="Unassembled WGS sequence"/>
</dbReference>
<dbReference type="Pfam" id="PF24883">
    <property type="entry name" value="NPHP3_N"/>
    <property type="match status" value="1"/>
</dbReference>
<dbReference type="PRINTS" id="PR00320">
    <property type="entry name" value="GPROTEINBRPT"/>
</dbReference>
<evidence type="ECO:0000256" key="2">
    <source>
        <dbReference type="ARBA" id="ARBA00022737"/>
    </source>
</evidence>
<dbReference type="InterPro" id="IPR019775">
    <property type="entry name" value="WD40_repeat_CS"/>
</dbReference>
<name>A0A8H3A090_9AGAM</name>
<dbReference type="CDD" id="cd00200">
    <property type="entry name" value="WD40"/>
    <property type="match status" value="2"/>
</dbReference>
<dbReference type="SUPFAM" id="SSF50978">
    <property type="entry name" value="WD40 repeat-like"/>
    <property type="match status" value="1"/>
</dbReference>
<keyword evidence="2" id="KW-0677">Repeat</keyword>
<dbReference type="PROSITE" id="PS00678">
    <property type="entry name" value="WD_REPEATS_1"/>
    <property type="match status" value="3"/>
</dbReference>
<dbReference type="InterPro" id="IPR001680">
    <property type="entry name" value="WD40_rpt"/>
</dbReference>
<evidence type="ECO:0000256" key="4">
    <source>
        <dbReference type="SAM" id="MobiDB-lite"/>
    </source>
</evidence>
<dbReference type="Pfam" id="PF00400">
    <property type="entry name" value="WD40"/>
    <property type="match status" value="6"/>
</dbReference>
<dbReference type="InterPro" id="IPR011047">
    <property type="entry name" value="Quinoprotein_ADH-like_sf"/>
</dbReference>
<feature type="compositionally biased region" description="Polar residues" evidence="4">
    <location>
        <begin position="89"/>
        <end position="105"/>
    </location>
</feature>
<keyword evidence="1 3" id="KW-0853">WD repeat</keyword>
<dbReference type="GO" id="GO:1990234">
    <property type="term" value="C:transferase complex"/>
    <property type="evidence" value="ECO:0007669"/>
    <property type="project" value="UniProtKB-ARBA"/>
</dbReference>
<feature type="repeat" description="WD" evidence="3">
    <location>
        <begin position="1155"/>
        <end position="1196"/>
    </location>
</feature>
<feature type="repeat" description="WD" evidence="3">
    <location>
        <begin position="1327"/>
        <end position="1368"/>
    </location>
</feature>
<dbReference type="PANTHER" id="PTHR22847">
    <property type="entry name" value="WD40 REPEAT PROTEIN"/>
    <property type="match status" value="1"/>
</dbReference>
<evidence type="ECO:0000259" key="5">
    <source>
        <dbReference type="Pfam" id="PF24883"/>
    </source>
</evidence>
<evidence type="ECO:0000313" key="7">
    <source>
        <dbReference type="Proteomes" id="UP000663843"/>
    </source>
</evidence>
<dbReference type="InterPro" id="IPR020472">
    <property type="entry name" value="WD40_PAC1"/>
</dbReference>
<feature type="repeat" description="WD" evidence="3">
    <location>
        <begin position="1033"/>
        <end position="1067"/>
    </location>
</feature>
<dbReference type="Pfam" id="PF12554">
    <property type="entry name" value="MOZART1"/>
    <property type="match status" value="1"/>
</dbReference>
<dbReference type="InterPro" id="IPR036322">
    <property type="entry name" value="WD40_repeat_dom_sf"/>
</dbReference>
<dbReference type="SUPFAM" id="SSF52540">
    <property type="entry name" value="P-loop containing nucleoside triphosphate hydrolases"/>
    <property type="match status" value="1"/>
</dbReference>
<dbReference type="GO" id="GO:0033566">
    <property type="term" value="P:gamma-tubulin complex localization"/>
    <property type="evidence" value="ECO:0007669"/>
    <property type="project" value="InterPro"/>
</dbReference>
<organism evidence="6 7">
    <name type="scientific">Rhizoctonia solani</name>
    <dbReference type="NCBI Taxonomy" id="456999"/>
    <lineage>
        <taxon>Eukaryota</taxon>
        <taxon>Fungi</taxon>
        <taxon>Dikarya</taxon>
        <taxon>Basidiomycota</taxon>
        <taxon>Agaricomycotina</taxon>
        <taxon>Agaricomycetes</taxon>
        <taxon>Cantharellales</taxon>
        <taxon>Ceratobasidiaceae</taxon>
        <taxon>Rhizoctonia</taxon>
    </lineage>
</organism>
<feature type="repeat" description="WD" evidence="3">
    <location>
        <begin position="1370"/>
        <end position="1411"/>
    </location>
</feature>